<reference evidence="1 2" key="1">
    <citation type="journal article" date="2018" name="Sci. Rep.">
        <title>Genomic signatures of local adaptation to the degree of environmental predictability in rotifers.</title>
        <authorList>
            <person name="Franch-Gras L."/>
            <person name="Hahn C."/>
            <person name="Garcia-Roger E.M."/>
            <person name="Carmona M.J."/>
            <person name="Serra M."/>
            <person name="Gomez A."/>
        </authorList>
    </citation>
    <scope>NUCLEOTIDE SEQUENCE [LARGE SCALE GENOMIC DNA]</scope>
    <source>
        <strain evidence="1">HYR1</strain>
    </source>
</reference>
<sequence>MTNSDETFKSAQKSHRKLILHFDQHNTIQVACTLPGRNITVEEGVNHFLTTAVWGKEQANGWIWLSERPEKNRPANEPHAITYFKYLEKKLVGTPNDRAELKKKTCRFVYEEPGCIYREFFDLYLKSLTYTRINSEDQMDTPNYYNSNGFKLPPNTIPAGDPSNKALYHLILPEFFDMIRKLQKEKRDFAIVLRTMGIDSQNFLDTVRPVFEGKHLDFLDIEPMKINTSIGQIQRFDDNKIVLTMDNQVFDTEEKIYEKLSSLQGINAIRDDFAFWQKNKYECYAAKPLWINLNDTNSHHIIFDDNIRLDSVDDCIVNIRLFNSIHNAKYLNVNFNSYKYFKATSILQPDLVELLNPNLKIDSKNNHYLNMIKNAEKSYEALLKENRKILYDTRDICECNKIPIDIKLSDSLNRKIKRSQSELDKKTQSSVCGVI</sequence>
<evidence type="ECO:0000313" key="1">
    <source>
        <dbReference type="EMBL" id="RNA28400.1"/>
    </source>
</evidence>
<dbReference type="STRING" id="10195.A0A3M7RY76"/>
<dbReference type="Proteomes" id="UP000276133">
    <property type="component" value="Unassembled WGS sequence"/>
</dbReference>
<dbReference type="PANTHER" id="PTHR36960:SF1">
    <property type="entry name" value="SI:DKEY-32E6.3"/>
    <property type="match status" value="1"/>
</dbReference>
<comment type="caution">
    <text evidence="1">The sequence shown here is derived from an EMBL/GenBank/DDBJ whole genome shotgun (WGS) entry which is preliminary data.</text>
</comment>
<gene>
    <name evidence="1" type="ORF">BpHYR1_037298</name>
</gene>
<accession>A0A3M7RY76</accession>
<organism evidence="1 2">
    <name type="scientific">Brachionus plicatilis</name>
    <name type="common">Marine rotifer</name>
    <name type="synonym">Brachionus muelleri</name>
    <dbReference type="NCBI Taxonomy" id="10195"/>
    <lineage>
        <taxon>Eukaryota</taxon>
        <taxon>Metazoa</taxon>
        <taxon>Spiralia</taxon>
        <taxon>Gnathifera</taxon>
        <taxon>Rotifera</taxon>
        <taxon>Eurotatoria</taxon>
        <taxon>Monogononta</taxon>
        <taxon>Pseudotrocha</taxon>
        <taxon>Ploima</taxon>
        <taxon>Brachionidae</taxon>
        <taxon>Brachionus</taxon>
    </lineage>
</organism>
<dbReference type="EMBL" id="REGN01002396">
    <property type="protein sequence ID" value="RNA28400.1"/>
    <property type="molecule type" value="Genomic_DNA"/>
</dbReference>
<evidence type="ECO:0000313" key="2">
    <source>
        <dbReference type="Proteomes" id="UP000276133"/>
    </source>
</evidence>
<dbReference type="OrthoDB" id="417678at2759"/>
<dbReference type="AlphaFoldDB" id="A0A3M7RY76"/>
<name>A0A3M7RY76_BRAPC</name>
<protein>
    <submittedName>
        <fullName evidence="1">Kelch domain-containing 8B</fullName>
    </submittedName>
</protein>
<dbReference type="PANTHER" id="PTHR36960">
    <property type="entry name" value="SI:DKEY-32E6.3"/>
    <property type="match status" value="1"/>
</dbReference>
<keyword evidence="2" id="KW-1185">Reference proteome</keyword>
<proteinExistence type="predicted"/>